<evidence type="ECO:0000259" key="2">
    <source>
        <dbReference type="Pfam" id="PF13354"/>
    </source>
</evidence>
<protein>
    <submittedName>
        <fullName evidence="3">Beta-lactamase</fullName>
    </submittedName>
</protein>
<evidence type="ECO:0000313" key="4">
    <source>
        <dbReference type="Proteomes" id="UP001052655"/>
    </source>
</evidence>
<evidence type="ECO:0000256" key="1">
    <source>
        <dbReference type="SAM" id="SignalP"/>
    </source>
</evidence>
<dbReference type="Gene3D" id="3.40.710.10">
    <property type="entry name" value="DD-peptidase/beta-lactamase superfamily"/>
    <property type="match status" value="1"/>
</dbReference>
<accession>A0ABQ3QDX1</accession>
<feature type="domain" description="Beta-lactamase class A catalytic" evidence="2">
    <location>
        <begin position="71"/>
        <end position="285"/>
    </location>
</feature>
<dbReference type="Pfam" id="PF13354">
    <property type="entry name" value="Beta-lactamase2"/>
    <property type="match status" value="1"/>
</dbReference>
<dbReference type="InterPro" id="IPR045155">
    <property type="entry name" value="Beta-lactam_cat"/>
</dbReference>
<dbReference type="PRINTS" id="PR00118">
    <property type="entry name" value="BLACTAMASEA"/>
</dbReference>
<gene>
    <name evidence="3" type="primary">ampC</name>
    <name evidence="3" type="ORF">Sdagh_71920</name>
</gene>
<dbReference type="RefSeq" id="WP_190076548.1">
    <property type="nucleotide sequence ID" value="NZ_BMTC01000001.1"/>
</dbReference>
<keyword evidence="4" id="KW-1185">Reference proteome</keyword>
<dbReference type="SUPFAM" id="SSF56601">
    <property type="entry name" value="beta-lactamase/transpeptidase-like"/>
    <property type="match status" value="1"/>
</dbReference>
<feature type="chain" id="PRO_5045709153" evidence="1">
    <location>
        <begin position="27"/>
        <end position="312"/>
    </location>
</feature>
<organism evidence="3 4">
    <name type="scientific">Streptomyces daghestanicus</name>
    <dbReference type="NCBI Taxonomy" id="66885"/>
    <lineage>
        <taxon>Bacteria</taxon>
        <taxon>Bacillati</taxon>
        <taxon>Actinomycetota</taxon>
        <taxon>Actinomycetes</taxon>
        <taxon>Kitasatosporales</taxon>
        <taxon>Streptomycetaceae</taxon>
        <taxon>Streptomyces</taxon>
    </lineage>
</organism>
<comment type="caution">
    <text evidence="3">The sequence shown here is derived from an EMBL/GenBank/DDBJ whole genome shotgun (WGS) entry which is preliminary data.</text>
</comment>
<dbReference type="NCBIfam" id="NF033103">
    <property type="entry name" value="bla_class_A"/>
    <property type="match status" value="1"/>
</dbReference>
<dbReference type="EMBL" id="BNDX01000018">
    <property type="protein sequence ID" value="GHI35462.1"/>
    <property type="molecule type" value="Genomic_DNA"/>
</dbReference>
<dbReference type="InterPro" id="IPR000871">
    <property type="entry name" value="Beta-lactam_class-A"/>
</dbReference>
<dbReference type="Proteomes" id="UP001052655">
    <property type="component" value="Unassembled WGS sequence"/>
</dbReference>
<dbReference type="InterPro" id="IPR012338">
    <property type="entry name" value="Beta-lactam/transpept-like"/>
</dbReference>
<dbReference type="PROSITE" id="PS51257">
    <property type="entry name" value="PROKAR_LIPOPROTEIN"/>
    <property type="match status" value="1"/>
</dbReference>
<reference evidence="3" key="1">
    <citation type="submission" date="2024-05" db="EMBL/GenBank/DDBJ databases">
        <title>Whole genome shotgun sequence of Streptomyces daghestanicus NBRC 12762.</title>
        <authorList>
            <person name="Komaki H."/>
            <person name="Tamura T."/>
        </authorList>
    </citation>
    <scope>NUCLEOTIDE SEQUENCE</scope>
    <source>
        <strain evidence="3">NBRC 12762</strain>
    </source>
</reference>
<proteinExistence type="predicted"/>
<dbReference type="PANTHER" id="PTHR35333:SF3">
    <property type="entry name" value="BETA-LACTAMASE-TYPE TRANSPEPTIDASE FOLD CONTAINING PROTEIN"/>
    <property type="match status" value="1"/>
</dbReference>
<sequence>MTFSPHRGPLLAAPLLLVTCLLTGCADDADDVRAAPAPTATATATGSSAATAPAARALAAVEKRYDGARLGVYALDTGTGRTVTHRADERFAHCSTFKALAAGVLLERATDEQLGEVVRYDSSDLLEYAPVTSRHTDTGMRLSALLDASLRYSDNTAANLIVERLGGPGAVEEALRGLGDTTTRVDRVEPALNEATPGDTRDTSTPRALATDLRRLLLGDRLPPARRAMLGDWMARNTTGGPYIRAGVPAGWTVQDKTGSGGWGTRNDIAVVRPPQGSPIVLAVLSDRATRDAASDDALIADATKAVVAALR</sequence>
<evidence type="ECO:0000313" key="3">
    <source>
        <dbReference type="EMBL" id="GHI35462.1"/>
    </source>
</evidence>
<feature type="signal peptide" evidence="1">
    <location>
        <begin position="1"/>
        <end position="26"/>
    </location>
</feature>
<name>A0ABQ3QDX1_9ACTN</name>
<keyword evidence="1" id="KW-0732">Signal</keyword>
<dbReference type="PANTHER" id="PTHR35333">
    <property type="entry name" value="BETA-LACTAMASE"/>
    <property type="match status" value="1"/>
</dbReference>